<keyword evidence="2" id="KW-1133">Transmembrane helix</keyword>
<dbReference type="InParanoid" id="G4T6X8"/>
<reference evidence="3 4" key="1">
    <citation type="journal article" date="2011" name="PLoS Pathog.">
        <title>Endophytic Life Strategies Decoded by Genome and Transcriptome Analyses of the Mutualistic Root Symbiont Piriformospora indica.</title>
        <authorList>
            <person name="Zuccaro A."/>
            <person name="Lahrmann U."/>
            <person name="Guldener U."/>
            <person name="Langen G."/>
            <person name="Pfiffi S."/>
            <person name="Biedenkopf D."/>
            <person name="Wong P."/>
            <person name="Samans B."/>
            <person name="Grimm C."/>
            <person name="Basiewicz M."/>
            <person name="Murat C."/>
            <person name="Martin F."/>
            <person name="Kogel K.H."/>
        </authorList>
    </citation>
    <scope>NUCLEOTIDE SEQUENCE [LARGE SCALE GENOMIC DNA]</scope>
    <source>
        <strain evidence="3 4">DSM 11827</strain>
    </source>
</reference>
<accession>G4T6X8</accession>
<evidence type="ECO:0000256" key="1">
    <source>
        <dbReference type="SAM" id="MobiDB-lite"/>
    </source>
</evidence>
<organism evidence="3 4">
    <name type="scientific">Serendipita indica (strain DSM 11827)</name>
    <name type="common">Root endophyte fungus</name>
    <name type="synonym">Piriformospora indica</name>
    <dbReference type="NCBI Taxonomy" id="1109443"/>
    <lineage>
        <taxon>Eukaryota</taxon>
        <taxon>Fungi</taxon>
        <taxon>Dikarya</taxon>
        <taxon>Basidiomycota</taxon>
        <taxon>Agaricomycotina</taxon>
        <taxon>Agaricomycetes</taxon>
        <taxon>Sebacinales</taxon>
        <taxon>Serendipitaceae</taxon>
        <taxon>Serendipita</taxon>
    </lineage>
</organism>
<dbReference type="Gene3D" id="2.60.120.260">
    <property type="entry name" value="Galactose-binding domain-like"/>
    <property type="match status" value="1"/>
</dbReference>
<dbReference type="STRING" id="1109443.G4T6X8"/>
<dbReference type="Proteomes" id="UP000007148">
    <property type="component" value="Unassembled WGS sequence"/>
</dbReference>
<evidence type="ECO:0000313" key="4">
    <source>
        <dbReference type="Proteomes" id="UP000007148"/>
    </source>
</evidence>
<name>G4T6X8_SERID</name>
<dbReference type="AlphaFoldDB" id="G4T6X8"/>
<dbReference type="EMBL" id="CAFZ01000009">
    <property type="protein sequence ID" value="CCA67086.1"/>
    <property type="molecule type" value="Genomic_DNA"/>
</dbReference>
<evidence type="ECO:0000313" key="3">
    <source>
        <dbReference type="EMBL" id="CCA67086.1"/>
    </source>
</evidence>
<keyword evidence="4" id="KW-1185">Reference proteome</keyword>
<comment type="caution">
    <text evidence="3">The sequence shown here is derived from an EMBL/GenBank/DDBJ whole genome shotgun (WGS) entry which is preliminary data.</text>
</comment>
<proteinExistence type="predicted"/>
<gene>
    <name evidence="3" type="ORF">PIIN_00920</name>
</gene>
<dbReference type="HOGENOM" id="CLU_508161_0_0_1"/>
<keyword evidence="2" id="KW-0812">Transmembrane</keyword>
<keyword evidence="2" id="KW-0472">Membrane</keyword>
<feature type="transmembrane region" description="Helical" evidence="2">
    <location>
        <begin position="303"/>
        <end position="324"/>
    </location>
</feature>
<dbReference type="OrthoDB" id="3265734at2759"/>
<protein>
    <submittedName>
        <fullName evidence="3">Uncharacterized protein</fullName>
    </submittedName>
</protein>
<feature type="compositionally biased region" description="Basic and acidic residues" evidence="1">
    <location>
        <begin position="507"/>
        <end position="517"/>
    </location>
</feature>
<evidence type="ECO:0000256" key="2">
    <source>
        <dbReference type="SAM" id="Phobius"/>
    </source>
</evidence>
<sequence>MDHFLFKVNVTWTSPFFVYTPADQWYNGITNKNDSVASFNFRGNVVLPPASDLLSTPFTGNGVKLFGSTNATYTTQVDDMASQPANPRSFNYTSGEIPSNLACEDGKPWGCTVMAEYHDLDPSVNHTFTLQSKFDENTSGDDINILGMQVLYDTGLTADAKQQINEVPMEDNRLVYAGSWQNITYDPSQYRISRVPGSTITFPFSGYAIYVWGTTDIFTSRLSVSLDGQTHDMPAPSSKYPDPYCLLWYYAGLDQTARHTVVVTNPDTAGLIIRGFTVIRLVDPQNPGDSVPPTSQPNRLSTGAIAGIVVGVVFILCLAVAAFFDTAGYNIDAFNSRRTLRHPLPNLSRAQAHQVVHQPPTTRHIASTKQGFLTVRQQQKLGYLFGQRPLDRVTSATLLDRAGVYGLEHRKPPLDLGGPLNTPQTERGIAVFVTAPSSSGHGQSGSERPTGSGSGSGSRGAMLDSEMAQTDVMSAQEHLDRSATPPPAYEYRAQPGSSASAPDEEEQERRRRTDEERRRRRDAKTASGSGLGLMND</sequence>
<feature type="region of interest" description="Disordered" evidence="1">
    <location>
        <begin position="435"/>
        <end position="536"/>
    </location>
</feature>